<dbReference type="STRING" id="1745343.A0A2J6Q4Q3"/>
<evidence type="ECO:0000259" key="2">
    <source>
        <dbReference type="Pfam" id="PF06985"/>
    </source>
</evidence>
<feature type="domain" description="Heterokaryon incompatibility" evidence="2">
    <location>
        <begin position="67"/>
        <end position="252"/>
    </location>
</feature>
<evidence type="ECO:0000313" key="4">
    <source>
        <dbReference type="Proteomes" id="UP000235672"/>
    </source>
</evidence>
<dbReference type="Pfam" id="PF26639">
    <property type="entry name" value="Het-6_barrel"/>
    <property type="match status" value="1"/>
</dbReference>
<dbReference type="PANTHER" id="PTHR24148:SF64">
    <property type="entry name" value="HETEROKARYON INCOMPATIBILITY DOMAIN-CONTAINING PROTEIN"/>
    <property type="match status" value="1"/>
</dbReference>
<dbReference type="EMBL" id="KZ613482">
    <property type="protein sequence ID" value="PMD21239.1"/>
    <property type="molecule type" value="Genomic_DNA"/>
</dbReference>
<dbReference type="InterPro" id="IPR010730">
    <property type="entry name" value="HET"/>
</dbReference>
<dbReference type="PANTHER" id="PTHR24148">
    <property type="entry name" value="ANKYRIN REPEAT DOMAIN-CONTAINING PROTEIN 39 HOMOLOG-RELATED"/>
    <property type="match status" value="1"/>
</dbReference>
<feature type="region of interest" description="Disordered" evidence="1">
    <location>
        <begin position="741"/>
        <end position="787"/>
    </location>
</feature>
<feature type="compositionally biased region" description="Polar residues" evidence="1">
    <location>
        <begin position="654"/>
        <end position="664"/>
    </location>
</feature>
<evidence type="ECO:0000313" key="3">
    <source>
        <dbReference type="EMBL" id="PMD21239.1"/>
    </source>
</evidence>
<name>A0A2J6Q4Q3_9HELO</name>
<feature type="compositionally biased region" description="Basic and acidic residues" evidence="1">
    <location>
        <begin position="699"/>
        <end position="708"/>
    </location>
</feature>
<evidence type="ECO:0000256" key="1">
    <source>
        <dbReference type="SAM" id="MobiDB-lite"/>
    </source>
</evidence>
<sequence length="877" mass="100375">MNFLDPESVSLTGHPIQDTDLNQFKFVYKPLPTASSIRLLHLQPSVGDGAVIRLSMKTVDLDDKPQYDALSYTWGRPITVFQTKEERDNLEDQQLPIICDGLIVNIGQNLHDFLGAWQRMLQAASDGNDERTASARKAGLLPPTELWIDAICINQKDMDEKSTQVSMMGRIYSQTQKVIIWLGPEDNFTRSALQIIFKMQGIQQLQARACRSMTDEDGCKALGLPPITSSIWWSVFAFLHRSWFRRVWVMQELAFAPQIQMQCGLLTFPWAALSKAAGVLYESRLGDSMDMWAWMELDGPKFNEPLFLEDLTPILTTEERLDSDRNLFSILKGRAVGSSFHNIIRLEATRVGDSSRLGDRAYSFRLGTNSKKIIPFVPILHMFDSTCRSESSDPRDRIYAVLDIAKRDVHDTDLVSPYRRPLVPNYNLDTAEVYLEAAWYILLSSNDLELLLRKSLCSKNDDSELKPPSLPSWVPDWTLALNETSMWALKPFKEGNWSASRNLFWVPPEKSSVYRQILKVQGALVDVVTEVVESESFSLSKSGVVAAGLPTVYPWASEKLTRGDVLWRTLIANYDEDNYPASDEFKTVFYNSWMEENKKAYREYYCEEGLSDPEKEAEWFRFVNNTFKIFPQEEELFEEISKTEVKGERCQESVAPSPQPNNERLQQKPRQHDGQTARNSVLSENLPIQIEQPPFNNTEPEHQRQERAEENYAVLSKLNLASQAPSQFDIMMKQLVKSVEFPQSSPDEADRADSKVEGKEKDDHQDTNSDEDQALTKPPKIRSPHSFSEREFDRLRNIFSSSRRIFRTRENYLGNGPKSIRPGDQVWILAGTKIPSVLRLQENGKYVLVGHSYAHGIMHGEAFKRRGFEFVNIQLEE</sequence>
<dbReference type="AlphaFoldDB" id="A0A2J6Q4Q3"/>
<organism evidence="3 4">
    <name type="scientific">Hyaloscypha hepaticicola</name>
    <dbReference type="NCBI Taxonomy" id="2082293"/>
    <lineage>
        <taxon>Eukaryota</taxon>
        <taxon>Fungi</taxon>
        <taxon>Dikarya</taxon>
        <taxon>Ascomycota</taxon>
        <taxon>Pezizomycotina</taxon>
        <taxon>Leotiomycetes</taxon>
        <taxon>Helotiales</taxon>
        <taxon>Hyaloscyphaceae</taxon>
        <taxon>Hyaloscypha</taxon>
    </lineage>
</organism>
<dbReference type="Proteomes" id="UP000235672">
    <property type="component" value="Unassembled WGS sequence"/>
</dbReference>
<dbReference type="OrthoDB" id="3548654at2759"/>
<feature type="compositionally biased region" description="Basic and acidic residues" evidence="1">
    <location>
        <begin position="748"/>
        <end position="767"/>
    </location>
</feature>
<proteinExistence type="predicted"/>
<keyword evidence="4" id="KW-1185">Reference proteome</keyword>
<accession>A0A2J6Q4Q3</accession>
<reference evidence="3 4" key="1">
    <citation type="submission" date="2016-05" db="EMBL/GenBank/DDBJ databases">
        <title>A degradative enzymes factory behind the ericoid mycorrhizal symbiosis.</title>
        <authorList>
            <consortium name="DOE Joint Genome Institute"/>
            <person name="Martino E."/>
            <person name="Morin E."/>
            <person name="Grelet G."/>
            <person name="Kuo A."/>
            <person name="Kohler A."/>
            <person name="Daghino S."/>
            <person name="Barry K."/>
            <person name="Choi C."/>
            <person name="Cichocki N."/>
            <person name="Clum A."/>
            <person name="Copeland A."/>
            <person name="Hainaut M."/>
            <person name="Haridas S."/>
            <person name="Labutti K."/>
            <person name="Lindquist E."/>
            <person name="Lipzen A."/>
            <person name="Khouja H.-R."/>
            <person name="Murat C."/>
            <person name="Ohm R."/>
            <person name="Olson A."/>
            <person name="Spatafora J."/>
            <person name="Veneault-Fourrey C."/>
            <person name="Henrissat B."/>
            <person name="Grigoriev I."/>
            <person name="Martin F."/>
            <person name="Perotto S."/>
        </authorList>
    </citation>
    <scope>NUCLEOTIDE SEQUENCE [LARGE SCALE GENOMIC DNA]</scope>
    <source>
        <strain evidence="3 4">UAMH 7357</strain>
    </source>
</reference>
<dbReference type="Pfam" id="PF06985">
    <property type="entry name" value="HET"/>
    <property type="match status" value="1"/>
</dbReference>
<feature type="region of interest" description="Disordered" evidence="1">
    <location>
        <begin position="647"/>
        <end position="708"/>
    </location>
</feature>
<gene>
    <name evidence="3" type="ORF">NA56DRAFT_749149</name>
</gene>
<protein>
    <recommendedName>
        <fullName evidence="2">Heterokaryon incompatibility domain-containing protein</fullName>
    </recommendedName>
</protein>
<dbReference type="InterPro" id="IPR052895">
    <property type="entry name" value="HetReg/Transcr_Mod"/>
</dbReference>